<proteinExistence type="predicted"/>
<evidence type="ECO:0000313" key="2">
    <source>
        <dbReference type="Proteomes" id="UP000714275"/>
    </source>
</evidence>
<gene>
    <name evidence="1" type="ORF">EV702DRAFT_1271103</name>
</gene>
<comment type="caution">
    <text evidence="1">The sequence shown here is derived from an EMBL/GenBank/DDBJ whole genome shotgun (WGS) entry which is preliminary data.</text>
</comment>
<reference evidence="1" key="1">
    <citation type="journal article" date="2020" name="New Phytol.">
        <title>Comparative genomics reveals dynamic genome evolution in host specialist ectomycorrhizal fungi.</title>
        <authorList>
            <person name="Lofgren L.A."/>
            <person name="Nguyen N.H."/>
            <person name="Vilgalys R."/>
            <person name="Ruytinx J."/>
            <person name="Liao H.L."/>
            <person name="Branco S."/>
            <person name="Kuo A."/>
            <person name="LaButti K."/>
            <person name="Lipzen A."/>
            <person name="Andreopoulos W."/>
            <person name="Pangilinan J."/>
            <person name="Riley R."/>
            <person name="Hundley H."/>
            <person name="Na H."/>
            <person name="Barry K."/>
            <person name="Grigoriev I.V."/>
            <person name="Stajich J.E."/>
            <person name="Kennedy P.G."/>
        </authorList>
    </citation>
    <scope>NUCLEOTIDE SEQUENCE</scope>
    <source>
        <strain evidence="1">DOB743</strain>
    </source>
</reference>
<dbReference type="Proteomes" id="UP000714275">
    <property type="component" value="Unassembled WGS sequence"/>
</dbReference>
<name>A0A9P7CX85_9AGAM</name>
<organism evidence="1 2">
    <name type="scientific">Suillus placidus</name>
    <dbReference type="NCBI Taxonomy" id="48579"/>
    <lineage>
        <taxon>Eukaryota</taxon>
        <taxon>Fungi</taxon>
        <taxon>Dikarya</taxon>
        <taxon>Basidiomycota</taxon>
        <taxon>Agaricomycotina</taxon>
        <taxon>Agaricomycetes</taxon>
        <taxon>Agaricomycetidae</taxon>
        <taxon>Boletales</taxon>
        <taxon>Suillineae</taxon>
        <taxon>Suillaceae</taxon>
        <taxon>Suillus</taxon>
    </lineage>
</organism>
<dbReference type="EMBL" id="JABBWD010000066">
    <property type="protein sequence ID" value="KAG1770282.1"/>
    <property type="molecule type" value="Genomic_DNA"/>
</dbReference>
<keyword evidence="2" id="KW-1185">Reference proteome</keyword>
<dbReference type="AlphaFoldDB" id="A0A9P7CX85"/>
<dbReference type="OrthoDB" id="3041043at2759"/>
<accession>A0A9P7CX85</accession>
<evidence type="ECO:0000313" key="1">
    <source>
        <dbReference type="EMBL" id="KAG1770282.1"/>
    </source>
</evidence>
<protein>
    <submittedName>
        <fullName evidence="1">Uncharacterized protein</fullName>
    </submittedName>
</protein>
<sequence length="327" mass="37183">MDGEHVELQIQVIETTNNPIDTIMRYHSTCVMNIITFDAAYSFYPIATFEDRSALKIPGSRHRPDVLSKYIKRGWRVHTVFGPKDLAQPYESPFLPNVTRWVGDRHCWTVPLDTSGVKLRTALSPSSEQFSWDPSTQNGWTMLTKPSTRASLRIPEMDVNLIATTVFRYNYIVPSESLSLAIRDWANSQGKLYHEIVTRSNWTWFDAEIPRFRILSVVDSEMRAGTELVGRAPRSARNSDHLQLYPAILLVSLEFVARAKEILTIFSMIKHSESVVHNSGISSLVLGECALGRWVNPIRPGHDILTPVMEKTAPFNDPWNKTCLLLL</sequence>